<reference evidence="2 3" key="1">
    <citation type="submission" date="2018-10" db="EMBL/GenBank/DDBJ databases">
        <title>Genomic Encyclopedia of Type Strains, Phase IV (KMG-IV): sequencing the most valuable type-strain genomes for metagenomic binning, comparative biology and taxonomic classification.</title>
        <authorList>
            <person name="Goeker M."/>
        </authorList>
    </citation>
    <scope>NUCLEOTIDE SEQUENCE [LARGE SCALE GENOMIC DNA]</scope>
    <source>
        <strain evidence="2 3">DSM 4734</strain>
    </source>
</reference>
<dbReference type="Pfam" id="PF22262">
    <property type="entry name" value="DUF6950"/>
    <property type="match status" value="1"/>
</dbReference>
<proteinExistence type="predicted"/>
<evidence type="ECO:0000313" key="2">
    <source>
        <dbReference type="EMBL" id="RKR03566.1"/>
    </source>
</evidence>
<evidence type="ECO:0000313" key="3">
    <source>
        <dbReference type="Proteomes" id="UP000273675"/>
    </source>
</evidence>
<dbReference type="EMBL" id="RBIM01000001">
    <property type="protein sequence ID" value="RKR03566.1"/>
    <property type="molecule type" value="Genomic_DNA"/>
</dbReference>
<accession>A0A495DKV7</accession>
<name>A0A495DKV7_9PROT</name>
<evidence type="ECO:0000259" key="1">
    <source>
        <dbReference type="Pfam" id="PF22262"/>
    </source>
</evidence>
<protein>
    <recommendedName>
        <fullName evidence="1">DUF6950 domain-containing protein</fullName>
    </recommendedName>
</protein>
<organism evidence="2 3">
    <name type="scientific">Maricaulis maris</name>
    <dbReference type="NCBI Taxonomy" id="74318"/>
    <lineage>
        <taxon>Bacteria</taxon>
        <taxon>Pseudomonadati</taxon>
        <taxon>Pseudomonadota</taxon>
        <taxon>Alphaproteobacteria</taxon>
        <taxon>Maricaulales</taxon>
        <taxon>Maricaulaceae</taxon>
        <taxon>Maricaulis</taxon>
    </lineage>
</organism>
<dbReference type="RefSeq" id="WP_121209552.1">
    <property type="nucleotide sequence ID" value="NZ_RBIM01000001.1"/>
</dbReference>
<comment type="caution">
    <text evidence="2">The sequence shown here is derived from an EMBL/GenBank/DDBJ whole genome shotgun (WGS) entry which is preliminary data.</text>
</comment>
<dbReference type="AlphaFoldDB" id="A0A495DKV7"/>
<sequence length="141" mass="15229">MSHQAKRQRAAQAALDTFFGRPQTWGRHDCAKLVGFTLHQLGVGLPLMKGVRYRSEAGAIRALRRLDLPGLAEGVDQAGLTRIAPARAWLADIVALPAPEPFGASLMINVGNGRLLGLNDGHFVVLQPTQYLAAWRVPVDG</sequence>
<dbReference type="Proteomes" id="UP000273675">
    <property type="component" value="Unassembled WGS sequence"/>
</dbReference>
<dbReference type="OrthoDB" id="6586924at2"/>
<dbReference type="InterPro" id="IPR053802">
    <property type="entry name" value="DUF6950"/>
</dbReference>
<feature type="domain" description="DUF6950" evidence="1">
    <location>
        <begin position="7"/>
        <end position="137"/>
    </location>
</feature>
<gene>
    <name evidence="2" type="ORF">C7435_0002</name>
</gene>